<keyword evidence="3" id="KW-1185">Reference proteome</keyword>
<sequence>MAKIPTYFKDFLKDIRLTKNQISDLIKGHKTLCDRLNADEDLSDQIVSIFLQGSYRRATAVRPKDGKRSDVDVVVVTNLDKEQVTPKEAHDLFEPFLEKHYKGKYRVQGRSIGIELSYVDLDLVVTSAPSEIQKEMLQNNGVITNYNLEDLDNWIYKSEQFDSDSKPESLVYFEKFVQASWKTEPLFIANREANKWDPTNPLEQIQWTWDKNKSCNSHYVNVVKALKWWRRVSDLGGNYPKSYPLEHLIGVCCPDGIDSIASGVTETLETIVTDHPTKPVLPDHGVPEHDVFERLTEEEYETFYEKVKEAANLAREALDADSVNESATKWRELFGNKFPEPPKPAKTESSSFTERVNKTHIGGNRFA</sequence>
<gene>
    <name evidence="2" type="ORF">BleG1_0568</name>
</gene>
<dbReference type="PATRIC" id="fig|1246626.3.peg.560"/>
<proteinExistence type="predicted"/>
<dbReference type="InterPro" id="IPR043519">
    <property type="entry name" value="NT_sf"/>
</dbReference>
<dbReference type="Pfam" id="PF18144">
    <property type="entry name" value="SMODS"/>
    <property type="match status" value="1"/>
</dbReference>
<feature type="region of interest" description="Disordered" evidence="1">
    <location>
        <begin position="334"/>
        <end position="367"/>
    </location>
</feature>
<dbReference type="STRING" id="1246626.BleG1_0568"/>
<evidence type="ECO:0008006" key="4">
    <source>
        <dbReference type="Google" id="ProtNLM"/>
    </source>
</evidence>
<dbReference type="KEGG" id="ble:BleG1_0568"/>
<dbReference type="eggNOG" id="COG1746">
    <property type="taxonomic scope" value="Bacteria"/>
</dbReference>
<dbReference type="Proteomes" id="UP000027142">
    <property type="component" value="Chromosome"/>
</dbReference>
<accession>A0A060LPD5</accession>
<evidence type="ECO:0000256" key="1">
    <source>
        <dbReference type="SAM" id="MobiDB-lite"/>
    </source>
</evidence>
<evidence type="ECO:0000313" key="3">
    <source>
        <dbReference type="Proteomes" id="UP000027142"/>
    </source>
</evidence>
<dbReference type="SUPFAM" id="SSF81301">
    <property type="entry name" value="Nucleotidyltransferase"/>
    <property type="match status" value="1"/>
</dbReference>
<organism evidence="2 3">
    <name type="scientific">Shouchella lehensis G1</name>
    <dbReference type="NCBI Taxonomy" id="1246626"/>
    <lineage>
        <taxon>Bacteria</taxon>
        <taxon>Bacillati</taxon>
        <taxon>Bacillota</taxon>
        <taxon>Bacilli</taxon>
        <taxon>Bacillales</taxon>
        <taxon>Bacillaceae</taxon>
        <taxon>Shouchella</taxon>
    </lineage>
</organism>
<name>A0A060LPD5_9BACI</name>
<dbReference type="RefSeq" id="WP_038476877.1">
    <property type="nucleotide sequence ID" value="NZ_CP003923.1"/>
</dbReference>
<dbReference type="AlphaFoldDB" id="A0A060LPD5"/>
<reference evidence="2 3" key="1">
    <citation type="journal article" date="2014" name="Gene">
        <title>A comparative genomic analysis of the alkalitolerant soil bacterium Bacillus lehensis G1.</title>
        <authorList>
            <person name="Noor Y.M."/>
            <person name="Samsulrizal N.H."/>
            <person name="Jema'on N.A."/>
            <person name="Low K.O."/>
            <person name="Ramli A.N."/>
            <person name="Alias N.I."/>
            <person name="Damis S.I."/>
            <person name="Fuzi S.F."/>
            <person name="Isa M.N."/>
            <person name="Murad A.M."/>
            <person name="Raih M.F."/>
            <person name="Bakar F.D."/>
            <person name="Najimudin N."/>
            <person name="Mahadi N.M."/>
            <person name="Illias R.M."/>
        </authorList>
    </citation>
    <scope>NUCLEOTIDE SEQUENCE [LARGE SCALE GENOMIC DNA]</scope>
    <source>
        <strain evidence="2 3">G1</strain>
    </source>
</reference>
<protein>
    <recommendedName>
        <fullName evidence="4">Nucleotidyltransferase</fullName>
    </recommendedName>
</protein>
<dbReference type="OrthoDB" id="7572058at2"/>
<evidence type="ECO:0000313" key="2">
    <source>
        <dbReference type="EMBL" id="AIC93176.1"/>
    </source>
</evidence>
<dbReference type="EMBL" id="CP003923">
    <property type="protein sequence ID" value="AIC93176.1"/>
    <property type="molecule type" value="Genomic_DNA"/>
</dbReference>
<dbReference type="Gene3D" id="3.30.460.10">
    <property type="entry name" value="Beta Polymerase, domain 2"/>
    <property type="match status" value="1"/>
</dbReference>
<dbReference type="HOGENOM" id="CLU_843621_0_0_9"/>